<evidence type="ECO:0000313" key="2">
    <source>
        <dbReference type="Proteomes" id="UP000555103"/>
    </source>
</evidence>
<keyword evidence="2" id="KW-1185">Reference proteome</keyword>
<evidence type="ECO:0000313" key="1">
    <source>
        <dbReference type="EMBL" id="MBB4038129.1"/>
    </source>
</evidence>
<gene>
    <name evidence="1" type="ORF">GGR21_004058</name>
</gene>
<keyword evidence="1" id="KW-0540">Nuclease</keyword>
<proteinExistence type="predicted"/>
<comment type="caution">
    <text evidence="1">The sequence shown here is derived from an EMBL/GenBank/DDBJ whole genome shotgun (WGS) entry which is preliminary data.</text>
</comment>
<sequence length="218" mass="25743">MKDISYYIACFKKLKRAPNLGEAPHKPILLLSVIDCYNAGYINSERIYIIAELMAYFKSNWQAYVRTAHIMNFTLPFFHMSREPFWDLIEKRGYEIELTSKKSIKSFNALYTATDYAEIDKELMILFLNNESTALLKSILLQQYFSHSGRQKTNTYYLDSITKDILNESGVLYSKKLEKISKTMNEEEYEEKIFLRSSLFNENIPIIYNYTCYVSRYS</sequence>
<keyword evidence="1" id="KW-0255">Endonuclease</keyword>
<reference evidence="1 2" key="1">
    <citation type="submission" date="2020-08" db="EMBL/GenBank/DDBJ databases">
        <title>Genomic Encyclopedia of Type Strains, Phase IV (KMG-IV): sequencing the most valuable type-strain genomes for metagenomic binning, comparative biology and taxonomic classification.</title>
        <authorList>
            <person name="Goeker M."/>
        </authorList>
    </citation>
    <scope>NUCLEOTIDE SEQUENCE [LARGE SCALE GENOMIC DNA]</scope>
    <source>
        <strain evidence="1 2">DSM 104969</strain>
    </source>
</reference>
<protein>
    <submittedName>
        <fullName evidence="1">Putative restriction endonuclease</fullName>
    </submittedName>
</protein>
<dbReference type="AlphaFoldDB" id="A0A840CTX2"/>
<dbReference type="GO" id="GO:0004519">
    <property type="term" value="F:endonuclease activity"/>
    <property type="evidence" value="ECO:0007669"/>
    <property type="project" value="UniProtKB-KW"/>
</dbReference>
<accession>A0A840CTX2</accession>
<dbReference type="EMBL" id="JACIEP010000023">
    <property type="protein sequence ID" value="MBB4038129.1"/>
    <property type="molecule type" value="Genomic_DNA"/>
</dbReference>
<dbReference type="RefSeq" id="WP_183308943.1">
    <property type="nucleotide sequence ID" value="NZ_JACIEP010000023.1"/>
</dbReference>
<keyword evidence="1" id="KW-0378">Hydrolase</keyword>
<dbReference type="Proteomes" id="UP000555103">
    <property type="component" value="Unassembled WGS sequence"/>
</dbReference>
<organism evidence="1 2">
    <name type="scientific">Dysgonomonas hofstadii</name>
    <dbReference type="NCBI Taxonomy" id="637886"/>
    <lineage>
        <taxon>Bacteria</taxon>
        <taxon>Pseudomonadati</taxon>
        <taxon>Bacteroidota</taxon>
        <taxon>Bacteroidia</taxon>
        <taxon>Bacteroidales</taxon>
        <taxon>Dysgonomonadaceae</taxon>
        <taxon>Dysgonomonas</taxon>
    </lineage>
</organism>
<name>A0A840CTX2_9BACT</name>